<dbReference type="AlphaFoldDB" id="A0AA39YEU0"/>
<name>A0AA39YEU0_9PEZI</name>
<dbReference type="GO" id="GO:0000309">
    <property type="term" value="F:nicotinamide-nucleotide adenylyltransferase activity"/>
    <property type="evidence" value="ECO:0007669"/>
    <property type="project" value="TreeGrafter"/>
</dbReference>
<dbReference type="GO" id="GO:0016887">
    <property type="term" value="F:ATP hydrolysis activity"/>
    <property type="evidence" value="ECO:0007669"/>
    <property type="project" value="TreeGrafter"/>
</dbReference>
<protein>
    <submittedName>
        <fullName evidence="1">Cytidylyltransferase</fullName>
    </submittedName>
</protein>
<dbReference type="SUPFAM" id="SSF52374">
    <property type="entry name" value="Nucleotidylyl transferase"/>
    <property type="match status" value="1"/>
</dbReference>
<keyword evidence="2" id="KW-1185">Reference proteome</keyword>
<dbReference type="InterPro" id="IPR014729">
    <property type="entry name" value="Rossmann-like_a/b/a_fold"/>
</dbReference>
<dbReference type="Proteomes" id="UP001174936">
    <property type="component" value="Unassembled WGS sequence"/>
</dbReference>
<organism evidence="1 2">
    <name type="scientific">Cercophora newfieldiana</name>
    <dbReference type="NCBI Taxonomy" id="92897"/>
    <lineage>
        <taxon>Eukaryota</taxon>
        <taxon>Fungi</taxon>
        <taxon>Dikarya</taxon>
        <taxon>Ascomycota</taxon>
        <taxon>Pezizomycotina</taxon>
        <taxon>Sordariomycetes</taxon>
        <taxon>Sordariomycetidae</taxon>
        <taxon>Sordariales</taxon>
        <taxon>Lasiosphaeriaceae</taxon>
        <taxon>Cercophora</taxon>
    </lineage>
</organism>
<dbReference type="GO" id="GO:0005737">
    <property type="term" value="C:cytoplasm"/>
    <property type="evidence" value="ECO:0007669"/>
    <property type="project" value="TreeGrafter"/>
</dbReference>
<comment type="caution">
    <text evidence="1">The sequence shown here is derived from an EMBL/GenBank/DDBJ whole genome shotgun (WGS) entry which is preliminary data.</text>
</comment>
<evidence type="ECO:0000313" key="1">
    <source>
        <dbReference type="EMBL" id="KAK0651039.1"/>
    </source>
</evidence>
<reference evidence="1" key="1">
    <citation type="submission" date="2023-06" db="EMBL/GenBank/DDBJ databases">
        <title>Genome-scale phylogeny and comparative genomics of the fungal order Sordariales.</title>
        <authorList>
            <consortium name="Lawrence Berkeley National Laboratory"/>
            <person name="Hensen N."/>
            <person name="Bonometti L."/>
            <person name="Westerberg I."/>
            <person name="Brannstrom I.O."/>
            <person name="Guillou S."/>
            <person name="Cros-Aarteil S."/>
            <person name="Calhoun S."/>
            <person name="Haridas S."/>
            <person name="Kuo A."/>
            <person name="Mondo S."/>
            <person name="Pangilinan J."/>
            <person name="Riley R."/>
            <person name="Labutti K."/>
            <person name="Andreopoulos B."/>
            <person name="Lipzen A."/>
            <person name="Chen C."/>
            <person name="Yanf M."/>
            <person name="Daum C."/>
            <person name="Ng V."/>
            <person name="Clum A."/>
            <person name="Steindorff A."/>
            <person name="Ohm R."/>
            <person name="Martin F."/>
            <person name="Silar P."/>
            <person name="Natvig D."/>
            <person name="Lalanne C."/>
            <person name="Gautier V."/>
            <person name="Ament-Velasquez S.L."/>
            <person name="Kruys A."/>
            <person name="Hutchinson M.I."/>
            <person name="Powell A.J."/>
            <person name="Barry K."/>
            <person name="Miller A.N."/>
            <person name="Grigoriev I.V."/>
            <person name="Debuchy R."/>
            <person name="Gladieux P."/>
            <person name="Thoren M.H."/>
            <person name="Johannesson H."/>
        </authorList>
    </citation>
    <scope>NUCLEOTIDE SEQUENCE</scope>
    <source>
        <strain evidence="1">SMH2532-1</strain>
    </source>
</reference>
<evidence type="ECO:0000313" key="2">
    <source>
        <dbReference type="Proteomes" id="UP001174936"/>
    </source>
</evidence>
<proteinExistence type="predicted"/>
<dbReference type="PANTHER" id="PTHR31285">
    <property type="entry name" value="NICOTINAMIDE MONONUCLEOTIDE ADENYLYLTRANSFERASE"/>
    <property type="match status" value="1"/>
</dbReference>
<dbReference type="GO" id="GO:0005634">
    <property type="term" value="C:nucleus"/>
    <property type="evidence" value="ECO:0007669"/>
    <property type="project" value="TreeGrafter"/>
</dbReference>
<gene>
    <name evidence="1" type="ORF">B0T16DRAFT_321274</name>
</gene>
<accession>A0AA39YEU0</accession>
<keyword evidence="1" id="KW-0808">Transferase</keyword>
<dbReference type="PANTHER" id="PTHR31285:SF0">
    <property type="entry name" value="NICOTINAMIDE MONONUCLEOTIDE ADENYLYLTRANSFERASE"/>
    <property type="match status" value="1"/>
</dbReference>
<keyword evidence="1" id="KW-0548">Nucleotidyltransferase</keyword>
<sequence length="328" mass="35569">MRVPTALPPSTSLRPLVDFFARSIAAFQRSDASFQVLCTLPPTTPPSAIHNVSPALHPPAAKPPSLIVLDSSFNPPTRAHLLMATSAFETASRPPESRLLLLLAINNADKAAKPAAFEQRLAMMWAFAADVQQALRALLPQTEPTSVPSGVVIPPVDIALSTKPYFHDKSAAIAESEFYNPEGADGKGKDTEQVILTGYDTLIRIFNPKYYTVPEGGLQPGEKPMQRALGPLMRRAKLRVTMRVDDEWGGGAEQQAYLKDLVIGDGFARVGGRREWGERIELVEGSREVVSSTYARVAAGLRDWGTLDKMVSPAVRGVVEGLQLYAAK</sequence>
<dbReference type="EMBL" id="JAULSV010000002">
    <property type="protein sequence ID" value="KAK0651039.1"/>
    <property type="molecule type" value="Genomic_DNA"/>
</dbReference>
<dbReference type="Gene3D" id="3.40.50.620">
    <property type="entry name" value="HUPs"/>
    <property type="match status" value="1"/>
</dbReference>